<organism evidence="10 11">
    <name type="scientific">Musca domestica</name>
    <name type="common">House fly</name>
    <dbReference type="NCBI Taxonomy" id="7370"/>
    <lineage>
        <taxon>Eukaryota</taxon>
        <taxon>Metazoa</taxon>
        <taxon>Ecdysozoa</taxon>
        <taxon>Arthropoda</taxon>
        <taxon>Hexapoda</taxon>
        <taxon>Insecta</taxon>
        <taxon>Pterygota</taxon>
        <taxon>Neoptera</taxon>
        <taxon>Endopterygota</taxon>
        <taxon>Diptera</taxon>
        <taxon>Brachycera</taxon>
        <taxon>Muscomorpha</taxon>
        <taxon>Muscoidea</taxon>
        <taxon>Muscidae</taxon>
        <taxon>Musca</taxon>
    </lineage>
</organism>
<dbReference type="InterPro" id="IPR026571">
    <property type="entry name" value="Tmem186"/>
</dbReference>
<keyword evidence="10" id="KW-1185">Reference proteome</keyword>
<gene>
    <name evidence="11" type="primary">LOC131805577</name>
</gene>
<keyword evidence="4" id="KW-0812">Transmembrane</keyword>
<evidence type="ECO:0000256" key="4">
    <source>
        <dbReference type="ARBA" id="ARBA00022692"/>
    </source>
</evidence>
<dbReference type="RefSeq" id="XP_058984865.1">
    <property type="nucleotide sequence ID" value="XM_059128882.1"/>
</dbReference>
<dbReference type="PANTHER" id="PTHR13603">
    <property type="entry name" value="TRANSMEMBRANE PROTEIN 186"/>
    <property type="match status" value="1"/>
</dbReference>
<name>A0ABM3VGD3_MUSDO</name>
<keyword evidence="6" id="KW-1133">Transmembrane helix</keyword>
<evidence type="ECO:0000256" key="7">
    <source>
        <dbReference type="ARBA" id="ARBA00023128"/>
    </source>
</evidence>
<evidence type="ECO:0000256" key="9">
    <source>
        <dbReference type="SAM" id="MobiDB-lite"/>
    </source>
</evidence>
<evidence type="ECO:0000256" key="8">
    <source>
        <dbReference type="ARBA" id="ARBA00023136"/>
    </source>
</evidence>
<dbReference type="InterPro" id="IPR045325">
    <property type="entry name" value="TMEM70/TMEM186/TMEM223"/>
</dbReference>
<evidence type="ECO:0000256" key="5">
    <source>
        <dbReference type="ARBA" id="ARBA00022792"/>
    </source>
</evidence>
<keyword evidence="5" id="KW-0999">Mitochondrion inner membrane</keyword>
<sequence length="251" mass="28599">MAPLVSFRVVQLYLCEVLPPQNKNKAEKMSTLLVLRGLSRTWRGVATKTSVIKPKEMAPYLRSSNEISRSIGSTTTALRQREQQQQQPTQNNNEDEWRTIYRLPLIRLASAFNRVKIPYGVFNALSIPGAFALEQASQLPPSTSTLFAAVGLTSWMTLSICSLLTKNLVGIMYLNDDNDKLKLAYIDFWGKRNDVVIDLDDLVPENEKKRPSKFDWYQTLTLYSNDKVKFKLLQRFGQVEDPEAFVAIFGE</sequence>
<keyword evidence="7" id="KW-0496">Mitochondrion</keyword>
<keyword evidence="8" id="KW-0472">Membrane</keyword>
<evidence type="ECO:0000313" key="10">
    <source>
        <dbReference type="Proteomes" id="UP001652621"/>
    </source>
</evidence>
<evidence type="ECO:0000256" key="2">
    <source>
        <dbReference type="ARBA" id="ARBA00007020"/>
    </source>
</evidence>
<accession>A0ABM3VGD3</accession>
<dbReference type="PANTHER" id="PTHR13603:SF1">
    <property type="entry name" value="TRANSMEMBRANE PROTEIN 186"/>
    <property type="match status" value="1"/>
</dbReference>
<evidence type="ECO:0000313" key="11">
    <source>
        <dbReference type="RefSeq" id="XP_058984865.1"/>
    </source>
</evidence>
<evidence type="ECO:0000256" key="6">
    <source>
        <dbReference type="ARBA" id="ARBA00022989"/>
    </source>
</evidence>
<protein>
    <recommendedName>
        <fullName evidence="3">Transmembrane protein 186</fullName>
    </recommendedName>
</protein>
<feature type="compositionally biased region" description="Low complexity" evidence="9">
    <location>
        <begin position="83"/>
        <end position="92"/>
    </location>
</feature>
<dbReference type="Proteomes" id="UP001652621">
    <property type="component" value="Unplaced"/>
</dbReference>
<evidence type="ECO:0000256" key="1">
    <source>
        <dbReference type="ARBA" id="ARBA00004448"/>
    </source>
</evidence>
<evidence type="ECO:0000256" key="3">
    <source>
        <dbReference type="ARBA" id="ARBA00014604"/>
    </source>
</evidence>
<dbReference type="Pfam" id="PF06979">
    <property type="entry name" value="TMEM70"/>
    <property type="match status" value="1"/>
</dbReference>
<feature type="region of interest" description="Disordered" evidence="9">
    <location>
        <begin position="72"/>
        <end position="93"/>
    </location>
</feature>
<dbReference type="GeneID" id="131805577"/>
<comment type="subcellular location">
    <subcellularLocation>
        <location evidence="1">Mitochondrion inner membrane</location>
        <topology evidence="1">Multi-pass membrane protein</topology>
    </subcellularLocation>
</comment>
<proteinExistence type="inferred from homology"/>
<reference evidence="11" key="1">
    <citation type="submission" date="2025-08" db="UniProtKB">
        <authorList>
            <consortium name="RefSeq"/>
        </authorList>
    </citation>
    <scope>IDENTIFICATION</scope>
    <source>
        <strain evidence="11">Aabys</strain>
        <tissue evidence="11">Whole body</tissue>
    </source>
</reference>
<comment type="similarity">
    <text evidence="2">Belongs to the TMEM186 family.</text>
</comment>